<dbReference type="Proteomes" id="UP000414233">
    <property type="component" value="Unassembled WGS sequence"/>
</dbReference>
<evidence type="ECO:0000313" key="1">
    <source>
        <dbReference type="EMBL" id="VVE50590.1"/>
    </source>
</evidence>
<name>A0A5E4YQR2_9BURK</name>
<accession>A0A5E4YQR2</accession>
<gene>
    <name evidence="1" type="ORF">PTE30175_04562</name>
</gene>
<proteinExistence type="predicted"/>
<keyword evidence="2" id="KW-1185">Reference proteome</keyword>
<organism evidence="1 2">
    <name type="scientific">Pandoraea terrae</name>
    <dbReference type="NCBI Taxonomy" id="1537710"/>
    <lineage>
        <taxon>Bacteria</taxon>
        <taxon>Pseudomonadati</taxon>
        <taxon>Pseudomonadota</taxon>
        <taxon>Betaproteobacteria</taxon>
        <taxon>Burkholderiales</taxon>
        <taxon>Burkholderiaceae</taxon>
        <taxon>Pandoraea</taxon>
    </lineage>
</organism>
<sequence>MTGKGKGAFYGGFLAVLFRLRNNAGIRFPRAFGGLAPAKGAPAQGAYHDPGGNFADTAFHIVKYRSQEADDVVRPLDYRN</sequence>
<dbReference type="RefSeq" id="WP_150699338.1">
    <property type="nucleotide sequence ID" value="NZ_CABPRZ010000026.1"/>
</dbReference>
<reference evidence="1 2" key="1">
    <citation type="submission" date="2019-08" db="EMBL/GenBank/DDBJ databases">
        <authorList>
            <person name="Peeters C."/>
        </authorList>
    </citation>
    <scope>NUCLEOTIDE SEQUENCE [LARGE SCALE GENOMIC DNA]</scope>
    <source>
        <strain evidence="1 2">LMG 30175</strain>
    </source>
</reference>
<dbReference type="EMBL" id="CABPRZ010000026">
    <property type="protein sequence ID" value="VVE50590.1"/>
    <property type="molecule type" value="Genomic_DNA"/>
</dbReference>
<dbReference type="AlphaFoldDB" id="A0A5E4YQR2"/>
<evidence type="ECO:0000313" key="2">
    <source>
        <dbReference type="Proteomes" id="UP000414233"/>
    </source>
</evidence>
<protein>
    <submittedName>
        <fullName evidence="1">Uncharacterized protein</fullName>
    </submittedName>
</protein>